<dbReference type="InterPro" id="IPR012347">
    <property type="entry name" value="Ferritin-like"/>
</dbReference>
<dbReference type="Proteomes" id="UP000540989">
    <property type="component" value="Unassembled WGS sequence"/>
</dbReference>
<sequence length="30" mass="3371">MALKTVLIDELRDLYSADNQLVKALPKLAK</sequence>
<evidence type="ECO:0000313" key="1">
    <source>
        <dbReference type="EMBL" id="MBB5061220.1"/>
    </source>
</evidence>
<gene>
    <name evidence="1" type="ORF">HDF16_005956</name>
</gene>
<proteinExistence type="predicted"/>
<dbReference type="Gene3D" id="1.20.1260.10">
    <property type="match status" value="1"/>
</dbReference>
<dbReference type="Pfam" id="PF05974">
    <property type="entry name" value="DUF892"/>
    <property type="match status" value="1"/>
</dbReference>
<dbReference type="SUPFAM" id="SSF47240">
    <property type="entry name" value="Ferritin-like"/>
    <property type="match status" value="1"/>
</dbReference>
<dbReference type="EMBL" id="JACHIP010000032">
    <property type="protein sequence ID" value="MBB5061220.1"/>
    <property type="molecule type" value="Genomic_DNA"/>
</dbReference>
<name>A0A7W8E8F1_9BACT</name>
<dbReference type="InterPro" id="IPR010287">
    <property type="entry name" value="DUF892_YciF-like"/>
</dbReference>
<protein>
    <submittedName>
        <fullName evidence="1">Ferritin-like metal-binding protein YciE</fullName>
    </submittedName>
</protein>
<accession>A0A7W8E8F1</accession>
<dbReference type="InterPro" id="IPR009078">
    <property type="entry name" value="Ferritin-like_SF"/>
</dbReference>
<evidence type="ECO:0000313" key="2">
    <source>
        <dbReference type="Proteomes" id="UP000540989"/>
    </source>
</evidence>
<dbReference type="AlphaFoldDB" id="A0A7W8E8F1"/>
<comment type="caution">
    <text evidence="1">The sequence shown here is derived from an EMBL/GenBank/DDBJ whole genome shotgun (WGS) entry which is preliminary data.</text>
</comment>
<dbReference type="RefSeq" id="WP_432432305.1">
    <property type="nucleotide sequence ID" value="NZ_JACHIP010000032.1"/>
</dbReference>
<keyword evidence="2" id="KW-1185">Reference proteome</keyword>
<reference evidence="1 2" key="1">
    <citation type="submission" date="2020-08" db="EMBL/GenBank/DDBJ databases">
        <title>Genomic Encyclopedia of Type Strains, Phase IV (KMG-V): Genome sequencing to study the core and pangenomes of soil and plant-associated prokaryotes.</title>
        <authorList>
            <person name="Whitman W."/>
        </authorList>
    </citation>
    <scope>NUCLEOTIDE SEQUENCE [LARGE SCALE GENOMIC DNA]</scope>
    <source>
        <strain evidence="1 2">M8UP14</strain>
    </source>
</reference>
<organism evidence="1 2">
    <name type="scientific">Granulicella aggregans</name>
    <dbReference type="NCBI Taxonomy" id="474949"/>
    <lineage>
        <taxon>Bacteria</taxon>
        <taxon>Pseudomonadati</taxon>
        <taxon>Acidobacteriota</taxon>
        <taxon>Terriglobia</taxon>
        <taxon>Terriglobales</taxon>
        <taxon>Acidobacteriaceae</taxon>
        <taxon>Granulicella</taxon>
    </lineage>
</organism>